<name>A0A086ZS15_9BIFI</name>
<feature type="signal peptide" evidence="2">
    <location>
        <begin position="1"/>
        <end position="30"/>
    </location>
</feature>
<keyword evidence="2" id="KW-0732">Signal</keyword>
<accession>A0A086ZS15</accession>
<evidence type="ECO:0000313" key="4">
    <source>
        <dbReference type="Proteomes" id="UP000029108"/>
    </source>
</evidence>
<evidence type="ECO:0000256" key="1">
    <source>
        <dbReference type="SAM" id="MobiDB-lite"/>
    </source>
</evidence>
<dbReference type="Proteomes" id="UP000029108">
    <property type="component" value="Unassembled WGS sequence"/>
</dbReference>
<feature type="region of interest" description="Disordered" evidence="1">
    <location>
        <begin position="27"/>
        <end position="62"/>
    </location>
</feature>
<proteinExistence type="predicted"/>
<comment type="caution">
    <text evidence="3">The sequence shown here is derived from an EMBL/GenBank/DDBJ whole genome shotgun (WGS) entry which is preliminary data.</text>
</comment>
<dbReference type="PROSITE" id="PS51257">
    <property type="entry name" value="PROKAR_LIPOPROTEIN"/>
    <property type="match status" value="1"/>
</dbReference>
<keyword evidence="4" id="KW-1185">Reference proteome</keyword>
<feature type="chain" id="PRO_5039251392" evidence="2">
    <location>
        <begin position="31"/>
        <end position="324"/>
    </location>
</feature>
<evidence type="ECO:0000313" key="3">
    <source>
        <dbReference type="EMBL" id="KFI49315.1"/>
    </source>
</evidence>
<dbReference type="AlphaFoldDB" id="A0A086ZS15"/>
<evidence type="ECO:0000256" key="2">
    <source>
        <dbReference type="SAM" id="SignalP"/>
    </source>
</evidence>
<sequence>MKRSMRKLAAGLIIMLMLTCGLSGCSSSDAGGDAPSPPDVTAGTDTNAGPLARYASPKRKDHTLEDPVVGTWKTDKPASTTIDTGLDRVWLECEPRNTNANTVSWQRSEDHTRIWLHAETATGNIVDETRSCMDRILQLGKTSDPADAPAEWETQTAGQYRVYQRRSNGALDIVWQYGNLLMTQKVIEYPIYRVTMPDAWDISYVLDSTVHAYLSGRDRTDLELCHVVMSWSEDPGDPSEKLIETKNINGFPIQLWVKYWAYIAVTDPDSVSQEDARAMTEMQSGGTVDYDRLVAQIKQGDTSGLTAIDEYLRTHVAITAAPQS</sequence>
<reference evidence="3 4" key="1">
    <citation type="submission" date="2014-03" db="EMBL/GenBank/DDBJ databases">
        <title>Genomics of Bifidobacteria.</title>
        <authorList>
            <person name="Ventura M."/>
            <person name="Milani C."/>
            <person name="Lugli G.A."/>
        </authorList>
    </citation>
    <scope>NUCLEOTIDE SEQUENCE [LARGE SCALE GENOMIC DNA]</scope>
    <source>
        <strain evidence="3 4">DSM 23969</strain>
    </source>
</reference>
<organism evidence="3 4">
    <name type="scientific">Bifidobacterium biavatii DSM 23969</name>
    <dbReference type="NCBI Taxonomy" id="1437608"/>
    <lineage>
        <taxon>Bacteria</taxon>
        <taxon>Bacillati</taxon>
        <taxon>Actinomycetota</taxon>
        <taxon>Actinomycetes</taxon>
        <taxon>Bifidobacteriales</taxon>
        <taxon>Bifidobacteriaceae</taxon>
        <taxon>Bifidobacterium</taxon>
    </lineage>
</organism>
<dbReference type="eggNOG" id="ENOG5032A0B">
    <property type="taxonomic scope" value="Bacteria"/>
</dbReference>
<dbReference type="EMBL" id="JGYN01000025">
    <property type="protein sequence ID" value="KFI49315.1"/>
    <property type="molecule type" value="Genomic_DNA"/>
</dbReference>
<protein>
    <submittedName>
        <fullName evidence="3">Putative secreted protein</fullName>
    </submittedName>
</protein>
<gene>
    <name evidence="3" type="ORF">BBIA_2096</name>
</gene>